<proteinExistence type="predicted"/>
<dbReference type="Gramene" id="KGN45362">
    <property type="protein sequence ID" value="KGN45362"/>
    <property type="gene ID" value="Csa_7G446790"/>
</dbReference>
<evidence type="ECO:0000256" key="1">
    <source>
        <dbReference type="ARBA" id="ARBA00022527"/>
    </source>
</evidence>
<dbReference type="SUPFAM" id="SSF56112">
    <property type="entry name" value="Protein kinase-like (PK-like)"/>
    <property type="match status" value="1"/>
</dbReference>
<evidence type="ECO:0000313" key="6">
    <source>
        <dbReference type="EMBL" id="KGN45362.1"/>
    </source>
</evidence>
<evidence type="ECO:0000256" key="3">
    <source>
        <dbReference type="ARBA" id="ARBA00022741"/>
    </source>
</evidence>
<keyword evidence="4" id="KW-0418">Kinase</keyword>
<evidence type="ECO:0000256" key="2">
    <source>
        <dbReference type="ARBA" id="ARBA00022679"/>
    </source>
</evidence>
<evidence type="ECO:0000313" key="7">
    <source>
        <dbReference type="Proteomes" id="UP000029981"/>
    </source>
</evidence>
<dbReference type="AlphaFoldDB" id="A0A0A0KAE5"/>
<organism evidence="6 7">
    <name type="scientific">Cucumis sativus</name>
    <name type="common">Cucumber</name>
    <dbReference type="NCBI Taxonomy" id="3659"/>
    <lineage>
        <taxon>Eukaryota</taxon>
        <taxon>Viridiplantae</taxon>
        <taxon>Streptophyta</taxon>
        <taxon>Embryophyta</taxon>
        <taxon>Tracheophyta</taxon>
        <taxon>Spermatophyta</taxon>
        <taxon>Magnoliopsida</taxon>
        <taxon>eudicotyledons</taxon>
        <taxon>Gunneridae</taxon>
        <taxon>Pentapetalae</taxon>
        <taxon>rosids</taxon>
        <taxon>fabids</taxon>
        <taxon>Cucurbitales</taxon>
        <taxon>Cucurbitaceae</taxon>
        <taxon>Benincaseae</taxon>
        <taxon>Cucumis</taxon>
    </lineage>
</organism>
<keyword evidence="1" id="KW-0723">Serine/threonine-protein kinase</keyword>
<evidence type="ECO:0000256" key="4">
    <source>
        <dbReference type="ARBA" id="ARBA00022777"/>
    </source>
</evidence>
<reference evidence="6 7" key="4">
    <citation type="journal article" date="2011" name="BMC Genomics">
        <title>RNA-Seq improves annotation of protein-coding genes in the cucumber genome.</title>
        <authorList>
            <person name="Li Z."/>
            <person name="Zhang Z."/>
            <person name="Yan P."/>
            <person name="Huang S."/>
            <person name="Fei Z."/>
            <person name="Lin K."/>
        </authorList>
    </citation>
    <scope>NUCLEOTIDE SEQUENCE [LARGE SCALE GENOMIC DNA]</scope>
    <source>
        <strain evidence="7">cv. 9930</strain>
    </source>
</reference>
<dbReference type="InterPro" id="IPR011009">
    <property type="entry name" value="Kinase-like_dom_sf"/>
</dbReference>
<keyword evidence="5" id="KW-0067">ATP-binding</keyword>
<keyword evidence="3" id="KW-0547">Nucleotide-binding</keyword>
<name>A0A0A0KAE5_CUCSA</name>
<keyword evidence="2" id="KW-0808">Transferase</keyword>
<reference evidence="6 7" key="2">
    <citation type="journal article" date="2009" name="PLoS ONE">
        <title>An integrated genetic and cytogenetic map of the cucumber genome.</title>
        <authorList>
            <person name="Ren Y."/>
            <person name="Zhang Z."/>
            <person name="Liu J."/>
            <person name="Staub J.E."/>
            <person name="Han Y."/>
            <person name="Cheng Z."/>
            <person name="Li X."/>
            <person name="Lu J."/>
            <person name="Miao H."/>
            <person name="Kang H."/>
            <person name="Xie B."/>
            <person name="Gu X."/>
            <person name="Wang X."/>
            <person name="Du Y."/>
            <person name="Jin W."/>
            <person name="Huang S."/>
        </authorList>
    </citation>
    <scope>NUCLEOTIDE SEQUENCE [LARGE SCALE GENOMIC DNA]</scope>
    <source>
        <strain evidence="7">cv. 9930</strain>
    </source>
</reference>
<dbReference type="GO" id="GO:0004674">
    <property type="term" value="F:protein serine/threonine kinase activity"/>
    <property type="evidence" value="ECO:0007669"/>
    <property type="project" value="UniProtKB-KW"/>
</dbReference>
<protein>
    <recommendedName>
        <fullName evidence="8">Protein kinase domain-containing protein</fullName>
    </recommendedName>
</protein>
<gene>
    <name evidence="6" type="ORF">Csa_7G446790</name>
</gene>
<reference evidence="6 7" key="3">
    <citation type="journal article" date="2010" name="BMC Genomics">
        <title>Transcriptome sequencing and comparative analysis of cucumber flowers with different sex types.</title>
        <authorList>
            <person name="Guo S."/>
            <person name="Zheng Y."/>
            <person name="Joung J.G."/>
            <person name="Liu S."/>
            <person name="Zhang Z."/>
            <person name="Crasta O.R."/>
            <person name="Sobral B.W."/>
            <person name="Xu Y."/>
            <person name="Huang S."/>
            <person name="Fei Z."/>
        </authorList>
    </citation>
    <scope>NUCLEOTIDE SEQUENCE [LARGE SCALE GENOMIC DNA]</scope>
    <source>
        <strain evidence="7">cv. 9930</strain>
    </source>
</reference>
<reference evidence="6 7" key="1">
    <citation type="journal article" date="2009" name="Nat. Genet.">
        <title>The genome of the cucumber, Cucumis sativus L.</title>
        <authorList>
            <person name="Huang S."/>
            <person name="Li R."/>
            <person name="Zhang Z."/>
            <person name="Li L."/>
            <person name="Gu X."/>
            <person name="Fan W."/>
            <person name="Lucas W.J."/>
            <person name="Wang X."/>
            <person name="Xie B."/>
            <person name="Ni P."/>
            <person name="Ren Y."/>
            <person name="Zhu H."/>
            <person name="Li J."/>
            <person name="Lin K."/>
            <person name="Jin W."/>
            <person name="Fei Z."/>
            <person name="Li G."/>
            <person name="Staub J."/>
            <person name="Kilian A."/>
            <person name="van der Vossen E.A."/>
            <person name="Wu Y."/>
            <person name="Guo J."/>
            <person name="He J."/>
            <person name="Jia Z."/>
            <person name="Ren Y."/>
            <person name="Tian G."/>
            <person name="Lu Y."/>
            <person name="Ruan J."/>
            <person name="Qian W."/>
            <person name="Wang M."/>
            <person name="Huang Q."/>
            <person name="Li B."/>
            <person name="Xuan Z."/>
            <person name="Cao J."/>
            <person name="Asan"/>
            <person name="Wu Z."/>
            <person name="Zhang J."/>
            <person name="Cai Q."/>
            <person name="Bai Y."/>
            <person name="Zhao B."/>
            <person name="Han Y."/>
            <person name="Li Y."/>
            <person name="Li X."/>
            <person name="Wang S."/>
            <person name="Shi Q."/>
            <person name="Liu S."/>
            <person name="Cho W.K."/>
            <person name="Kim J.Y."/>
            <person name="Xu Y."/>
            <person name="Heller-Uszynska K."/>
            <person name="Miao H."/>
            <person name="Cheng Z."/>
            <person name="Zhang S."/>
            <person name="Wu J."/>
            <person name="Yang Y."/>
            <person name="Kang H."/>
            <person name="Li M."/>
            <person name="Liang H."/>
            <person name="Ren X."/>
            <person name="Shi Z."/>
            <person name="Wen M."/>
            <person name="Jian M."/>
            <person name="Yang H."/>
            <person name="Zhang G."/>
            <person name="Yang Z."/>
            <person name="Chen R."/>
            <person name="Liu S."/>
            <person name="Li J."/>
            <person name="Ma L."/>
            <person name="Liu H."/>
            <person name="Zhou Y."/>
            <person name="Zhao J."/>
            <person name="Fang X."/>
            <person name="Li G."/>
            <person name="Fang L."/>
            <person name="Li Y."/>
            <person name="Liu D."/>
            <person name="Zheng H."/>
            <person name="Zhang Y."/>
            <person name="Qin N."/>
            <person name="Li Z."/>
            <person name="Yang G."/>
            <person name="Yang S."/>
            <person name="Bolund L."/>
            <person name="Kristiansen K."/>
            <person name="Zheng H."/>
            <person name="Li S."/>
            <person name="Zhang X."/>
            <person name="Yang H."/>
            <person name="Wang J."/>
            <person name="Sun R."/>
            <person name="Zhang B."/>
            <person name="Jiang S."/>
            <person name="Wang J."/>
            <person name="Du Y."/>
            <person name="Li S."/>
        </authorList>
    </citation>
    <scope>NUCLEOTIDE SEQUENCE [LARGE SCALE GENOMIC DNA]</scope>
    <source>
        <strain evidence="7">cv. 9930</strain>
    </source>
</reference>
<keyword evidence="7" id="KW-1185">Reference proteome</keyword>
<sequence>MIRQITDWKKNPELQFFDFETIVSATNNFGDECKLGKGGFGPVYKGVMTDGQEVAIKRLSKNSGQGLCLDLFDYQLFSTMYPFIAWELWVNGRGEELIDSGFNDYAQLPSPKQPAFFVAQNPNSSEPEIEDVNNELIRPVGPTLDIYSTNAMTVSVMVAR</sequence>
<dbReference type="PANTHER" id="PTHR27002:SF926">
    <property type="entry name" value="OS07G0535800 PROTEIN"/>
    <property type="match status" value="1"/>
</dbReference>
<evidence type="ECO:0000256" key="5">
    <source>
        <dbReference type="ARBA" id="ARBA00022840"/>
    </source>
</evidence>
<dbReference type="Gene3D" id="3.30.200.20">
    <property type="entry name" value="Phosphorylase Kinase, domain 1"/>
    <property type="match status" value="1"/>
</dbReference>
<accession>A0A0A0KAE5</accession>
<dbReference type="EMBL" id="CM002928">
    <property type="protein sequence ID" value="KGN45362.1"/>
    <property type="molecule type" value="Genomic_DNA"/>
</dbReference>
<dbReference type="PANTHER" id="PTHR27002">
    <property type="entry name" value="RECEPTOR-LIKE SERINE/THREONINE-PROTEIN KINASE SD1-8"/>
    <property type="match status" value="1"/>
</dbReference>
<dbReference type="Proteomes" id="UP000029981">
    <property type="component" value="Chromosome 7"/>
</dbReference>
<dbReference type="GO" id="GO:0005524">
    <property type="term" value="F:ATP binding"/>
    <property type="evidence" value="ECO:0007669"/>
    <property type="project" value="UniProtKB-KW"/>
</dbReference>
<evidence type="ECO:0008006" key="8">
    <source>
        <dbReference type="Google" id="ProtNLM"/>
    </source>
</evidence>